<name>A0ABD2N1N9_9CUCU</name>
<comment type="similarity">
    <text evidence="2">Belongs to the major facilitator superfamily. Sodium/anion cotransporter family.</text>
</comment>
<feature type="transmembrane region" description="Helical" evidence="12">
    <location>
        <begin position="295"/>
        <end position="314"/>
    </location>
</feature>
<evidence type="ECO:0000313" key="14">
    <source>
        <dbReference type="EMBL" id="KAL3272616.1"/>
    </source>
</evidence>
<keyword evidence="9" id="KW-0739">Sodium transport</keyword>
<keyword evidence="6 12" id="KW-1133">Transmembrane helix</keyword>
<evidence type="ECO:0000256" key="5">
    <source>
        <dbReference type="ARBA" id="ARBA00022847"/>
    </source>
</evidence>
<evidence type="ECO:0000259" key="13">
    <source>
        <dbReference type="PROSITE" id="PS50850"/>
    </source>
</evidence>
<feature type="domain" description="Major facilitator superfamily (MFS) profile" evidence="13">
    <location>
        <begin position="21"/>
        <end position="444"/>
    </location>
</feature>
<dbReference type="AlphaFoldDB" id="A0ABD2N1N9"/>
<evidence type="ECO:0000256" key="9">
    <source>
        <dbReference type="ARBA" id="ARBA00023201"/>
    </source>
</evidence>
<evidence type="ECO:0000256" key="3">
    <source>
        <dbReference type="ARBA" id="ARBA00022448"/>
    </source>
</evidence>
<evidence type="ECO:0000256" key="7">
    <source>
        <dbReference type="ARBA" id="ARBA00023053"/>
    </source>
</evidence>
<comment type="subcellular location">
    <subcellularLocation>
        <location evidence="1">Membrane</location>
        <topology evidence="1">Multi-pass membrane protein</topology>
    </subcellularLocation>
</comment>
<evidence type="ECO:0000256" key="11">
    <source>
        <dbReference type="ARBA" id="ARBA00068450"/>
    </source>
</evidence>
<gene>
    <name evidence="14" type="ORF">HHI36_014083</name>
</gene>
<dbReference type="GO" id="GO:0016020">
    <property type="term" value="C:membrane"/>
    <property type="evidence" value="ECO:0007669"/>
    <property type="project" value="UniProtKB-SubCell"/>
</dbReference>
<keyword evidence="7" id="KW-0915">Sodium</keyword>
<feature type="transmembrane region" description="Helical" evidence="12">
    <location>
        <begin position="66"/>
        <end position="86"/>
    </location>
</feature>
<evidence type="ECO:0000256" key="10">
    <source>
        <dbReference type="ARBA" id="ARBA00054632"/>
    </source>
</evidence>
<sequence length="470" mass="51629">MEKGEVELMAFSKLGKRHIQIFLLFAAGFIAYGMRANLSVAIVAMMTTQPPDPSIPTYPDWSNKDTVLSSFFWGYVVFQIGAGQIAEKFGAKYFLMGTLLIASSFSVLIPCMAAQFGASGVIINRVIQGLCQGFLFPSTHSVLSNWTPLAERSRVAGFVYTAGPLGTSVSMVVTGAISETKYGWPYVFYLYGFLGIIWVIIYSWLGCNSPAEHPSISIDEKKYIQQNSKVTQDKQVTLKTPWKSFFTSMPMWAILVSHVGNNWGFWTLLTEIPSFMSSVLKYDIKQNSQLSALPYLGYCIFGLLLSPISDIIIGRKILSLGKSRKFFNCIGLFLPAIFLIGLGFVPEHHNNLAVLLLILAVSTNAGVLVGFNVNHIDISPNFAGTLMGITNCAANIASIIGPLVVQFIVTDPNDAILWRIVFMISAGMYIATGIFFIIFGSGSIQKWNESTTETKVEMAEIPQIKPKTGV</sequence>
<keyword evidence="3" id="KW-0813">Transport</keyword>
<evidence type="ECO:0000256" key="4">
    <source>
        <dbReference type="ARBA" id="ARBA00022692"/>
    </source>
</evidence>
<evidence type="ECO:0000256" key="8">
    <source>
        <dbReference type="ARBA" id="ARBA00023136"/>
    </source>
</evidence>
<keyword evidence="5" id="KW-0769">Symport</keyword>
<dbReference type="PANTHER" id="PTHR11662:SF280">
    <property type="entry name" value="FI21844P1-RELATED"/>
    <property type="match status" value="1"/>
</dbReference>
<feature type="transmembrane region" description="Helical" evidence="12">
    <location>
        <begin position="21"/>
        <end position="46"/>
    </location>
</feature>
<dbReference type="CDD" id="cd17318">
    <property type="entry name" value="MFS_SLC17"/>
    <property type="match status" value="1"/>
</dbReference>
<dbReference type="InterPro" id="IPR011701">
    <property type="entry name" value="MFS"/>
</dbReference>
<dbReference type="GO" id="GO:0015293">
    <property type="term" value="F:symporter activity"/>
    <property type="evidence" value="ECO:0007669"/>
    <property type="project" value="UniProtKB-KW"/>
</dbReference>
<keyword evidence="15" id="KW-1185">Reference proteome</keyword>
<evidence type="ECO:0000313" key="15">
    <source>
        <dbReference type="Proteomes" id="UP001516400"/>
    </source>
</evidence>
<dbReference type="Pfam" id="PF07690">
    <property type="entry name" value="MFS_1"/>
    <property type="match status" value="1"/>
</dbReference>
<dbReference type="PROSITE" id="PS50850">
    <property type="entry name" value="MFS"/>
    <property type="match status" value="1"/>
</dbReference>
<reference evidence="14 15" key="1">
    <citation type="journal article" date="2021" name="BMC Biol.">
        <title>Horizontally acquired antibacterial genes associated with adaptive radiation of ladybird beetles.</title>
        <authorList>
            <person name="Li H.S."/>
            <person name="Tang X.F."/>
            <person name="Huang Y.H."/>
            <person name="Xu Z.Y."/>
            <person name="Chen M.L."/>
            <person name="Du X.Y."/>
            <person name="Qiu B.Y."/>
            <person name="Chen P.T."/>
            <person name="Zhang W."/>
            <person name="Slipinski A."/>
            <person name="Escalona H.E."/>
            <person name="Waterhouse R.M."/>
            <person name="Zwick A."/>
            <person name="Pang H."/>
        </authorList>
    </citation>
    <scope>NUCLEOTIDE SEQUENCE [LARGE SCALE GENOMIC DNA]</scope>
    <source>
        <strain evidence="14">SYSU2018</strain>
    </source>
</reference>
<dbReference type="Proteomes" id="UP001516400">
    <property type="component" value="Unassembled WGS sequence"/>
</dbReference>
<evidence type="ECO:0000256" key="2">
    <source>
        <dbReference type="ARBA" id="ARBA00008586"/>
    </source>
</evidence>
<protein>
    <recommendedName>
        <fullName evidence="11">Putative inorganic phosphate cotransporter</fullName>
    </recommendedName>
</protein>
<feature type="transmembrane region" description="Helical" evidence="12">
    <location>
        <begin position="352"/>
        <end position="373"/>
    </location>
</feature>
<comment type="function">
    <text evidence="10">May be an inorganic phosphate cotransporter.</text>
</comment>
<feature type="transmembrane region" description="Helical" evidence="12">
    <location>
        <begin position="93"/>
        <end position="116"/>
    </location>
</feature>
<evidence type="ECO:0000256" key="1">
    <source>
        <dbReference type="ARBA" id="ARBA00004141"/>
    </source>
</evidence>
<feature type="transmembrane region" description="Helical" evidence="12">
    <location>
        <begin position="326"/>
        <end position="346"/>
    </location>
</feature>
<keyword evidence="9" id="KW-0406">Ion transport</keyword>
<keyword evidence="4 12" id="KW-0812">Transmembrane</keyword>
<dbReference type="InterPro" id="IPR020846">
    <property type="entry name" value="MFS_dom"/>
</dbReference>
<dbReference type="FunFam" id="1.20.1250.20:FF:000144">
    <property type="entry name" value="Picot, isoform B"/>
    <property type="match status" value="1"/>
</dbReference>
<dbReference type="EMBL" id="JABFTP020000062">
    <property type="protein sequence ID" value="KAL3272616.1"/>
    <property type="molecule type" value="Genomic_DNA"/>
</dbReference>
<evidence type="ECO:0000256" key="12">
    <source>
        <dbReference type="SAM" id="Phobius"/>
    </source>
</evidence>
<comment type="caution">
    <text evidence="14">The sequence shown here is derived from an EMBL/GenBank/DDBJ whole genome shotgun (WGS) entry which is preliminary data.</text>
</comment>
<dbReference type="Gene3D" id="1.20.1250.20">
    <property type="entry name" value="MFS general substrate transporter like domains"/>
    <property type="match status" value="2"/>
</dbReference>
<feature type="transmembrane region" description="Helical" evidence="12">
    <location>
        <begin position="415"/>
        <end position="439"/>
    </location>
</feature>
<feature type="transmembrane region" description="Helical" evidence="12">
    <location>
        <begin position="385"/>
        <end position="409"/>
    </location>
</feature>
<dbReference type="InterPro" id="IPR036259">
    <property type="entry name" value="MFS_trans_sf"/>
</dbReference>
<dbReference type="SUPFAM" id="SSF103473">
    <property type="entry name" value="MFS general substrate transporter"/>
    <property type="match status" value="1"/>
</dbReference>
<feature type="transmembrane region" description="Helical" evidence="12">
    <location>
        <begin position="183"/>
        <end position="205"/>
    </location>
</feature>
<dbReference type="FunFam" id="1.20.1250.20:FF:000003">
    <property type="entry name" value="Solute carrier family 17 member 3"/>
    <property type="match status" value="1"/>
</dbReference>
<keyword evidence="8 12" id="KW-0472">Membrane</keyword>
<evidence type="ECO:0000256" key="6">
    <source>
        <dbReference type="ARBA" id="ARBA00022989"/>
    </source>
</evidence>
<dbReference type="PANTHER" id="PTHR11662">
    <property type="entry name" value="SOLUTE CARRIER FAMILY 17"/>
    <property type="match status" value="1"/>
</dbReference>
<organism evidence="14 15">
    <name type="scientific">Cryptolaemus montrouzieri</name>
    <dbReference type="NCBI Taxonomy" id="559131"/>
    <lineage>
        <taxon>Eukaryota</taxon>
        <taxon>Metazoa</taxon>
        <taxon>Ecdysozoa</taxon>
        <taxon>Arthropoda</taxon>
        <taxon>Hexapoda</taxon>
        <taxon>Insecta</taxon>
        <taxon>Pterygota</taxon>
        <taxon>Neoptera</taxon>
        <taxon>Endopterygota</taxon>
        <taxon>Coleoptera</taxon>
        <taxon>Polyphaga</taxon>
        <taxon>Cucujiformia</taxon>
        <taxon>Coccinelloidea</taxon>
        <taxon>Coccinellidae</taxon>
        <taxon>Scymninae</taxon>
        <taxon>Scymnini</taxon>
        <taxon>Cryptolaemus</taxon>
    </lineage>
</organism>
<proteinExistence type="inferred from homology"/>
<dbReference type="GO" id="GO:0006814">
    <property type="term" value="P:sodium ion transport"/>
    <property type="evidence" value="ECO:0007669"/>
    <property type="project" value="UniProtKB-KW"/>
</dbReference>
<feature type="transmembrane region" description="Helical" evidence="12">
    <location>
        <begin position="155"/>
        <end position="177"/>
    </location>
</feature>
<accession>A0ABD2N1N9</accession>
<dbReference type="InterPro" id="IPR050382">
    <property type="entry name" value="MFS_Na/Anion_cotransporter"/>
</dbReference>